<evidence type="ECO:0000313" key="2">
    <source>
        <dbReference type="EMBL" id="MCH95217.1"/>
    </source>
</evidence>
<dbReference type="AlphaFoldDB" id="A0A392N5Y5"/>
<keyword evidence="1" id="KW-0812">Transmembrane</keyword>
<sequence>MDWPPQMLEHKKVLVVVVVVVVVAAVMKNLHHSCLSFGFSSFLVIPLQFVRWLGLRKSCWDFGVECESTMKLMCMGFDLMDFEEFVRIW</sequence>
<name>A0A392N5Y5_9FABA</name>
<gene>
    <name evidence="2" type="ORF">A2U01_0016192</name>
</gene>
<keyword evidence="1" id="KW-0472">Membrane</keyword>
<evidence type="ECO:0008006" key="4">
    <source>
        <dbReference type="Google" id="ProtNLM"/>
    </source>
</evidence>
<protein>
    <recommendedName>
        <fullName evidence="4">Transmembrane protein</fullName>
    </recommendedName>
</protein>
<accession>A0A392N5Y5</accession>
<dbReference type="EMBL" id="LXQA010029231">
    <property type="protein sequence ID" value="MCH95217.1"/>
    <property type="molecule type" value="Genomic_DNA"/>
</dbReference>
<proteinExistence type="predicted"/>
<keyword evidence="1" id="KW-1133">Transmembrane helix</keyword>
<comment type="caution">
    <text evidence="2">The sequence shown here is derived from an EMBL/GenBank/DDBJ whole genome shotgun (WGS) entry which is preliminary data.</text>
</comment>
<feature type="transmembrane region" description="Helical" evidence="1">
    <location>
        <begin position="12"/>
        <end position="30"/>
    </location>
</feature>
<keyword evidence="3" id="KW-1185">Reference proteome</keyword>
<reference evidence="2 3" key="1">
    <citation type="journal article" date="2018" name="Front. Plant Sci.">
        <title>Red Clover (Trifolium pratense) and Zigzag Clover (T. medium) - A Picture of Genomic Similarities and Differences.</title>
        <authorList>
            <person name="Dluhosova J."/>
            <person name="Istvanek J."/>
            <person name="Nedelnik J."/>
            <person name="Repkova J."/>
        </authorList>
    </citation>
    <scope>NUCLEOTIDE SEQUENCE [LARGE SCALE GENOMIC DNA]</scope>
    <source>
        <strain evidence="3">cv. 10/8</strain>
        <tissue evidence="2">Leaf</tissue>
    </source>
</reference>
<evidence type="ECO:0000313" key="3">
    <source>
        <dbReference type="Proteomes" id="UP000265520"/>
    </source>
</evidence>
<organism evidence="2 3">
    <name type="scientific">Trifolium medium</name>
    <dbReference type="NCBI Taxonomy" id="97028"/>
    <lineage>
        <taxon>Eukaryota</taxon>
        <taxon>Viridiplantae</taxon>
        <taxon>Streptophyta</taxon>
        <taxon>Embryophyta</taxon>
        <taxon>Tracheophyta</taxon>
        <taxon>Spermatophyta</taxon>
        <taxon>Magnoliopsida</taxon>
        <taxon>eudicotyledons</taxon>
        <taxon>Gunneridae</taxon>
        <taxon>Pentapetalae</taxon>
        <taxon>rosids</taxon>
        <taxon>fabids</taxon>
        <taxon>Fabales</taxon>
        <taxon>Fabaceae</taxon>
        <taxon>Papilionoideae</taxon>
        <taxon>50 kb inversion clade</taxon>
        <taxon>NPAAA clade</taxon>
        <taxon>Hologalegina</taxon>
        <taxon>IRL clade</taxon>
        <taxon>Trifolieae</taxon>
        <taxon>Trifolium</taxon>
    </lineage>
</organism>
<dbReference type="Proteomes" id="UP000265520">
    <property type="component" value="Unassembled WGS sequence"/>
</dbReference>
<evidence type="ECO:0000256" key="1">
    <source>
        <dbReference type="SAM" id="Phobius"/>
    </source>
</evidence>